<evidence type="ECO:0000313" key="2">
    <source>
        <dbReference type="Proteomes" id="UP001242368"/>
    </source>
</evidence>
<name>A0ABT8CQA2_9FLAO</name>
<gene>
    <name evidence="1" type="ORF">QW060_03345</name>
</gene>
<dbReference type="RefSeq" id="WP_290362288.1">
    <property type="nucleotide sequence ID" value="NZ_JAUFQU010000001.1"/>
</dbReference>
<dbReference type="EMBL" id="JAUFQU010000001">
    <property type="protein sequence ID" value="MDN3706156.1"/>
    <property type="molecule type" value="Genomic_DNA"/>
</dbReference>
<accession>A0ABT8CQA2</accession>
<dbReference type="PROSITE" id="PS51257">
    <property type="entry name" value="PROKAR_LIPOPROTEIN"/>
    <property type="match status" value="1"/>
</dbReference>
<reference evidence="2" key="1">
    <citation type="journal article" date="2019" name="Int. J. Syst. Evol. Microbiol.">
        <title>The Global Catalogue of Microorganisms (GCM) 10K type strain sequencing project: providing services to taxonomists for standard genome sequencing and annotation.</title>
        <authorList>
            <consortium name="The Broad Institute Genomics Platform"/>
            <consortium name="The Broad Institute Genome Sequencing Center for Infectious Disease"/>
            <person name="Wu L."/>
            <person name="Ma J."/>
        </authorList>
    </citation>
    <scope>NUCLEOTIDE SEQUENCE [LARGE SCALE GENOMIC DNA]</scope>
    <source>
        <strain evidence="2">CECT 7184</strain>
    </source>
</reference>
<evidence type="ECO:0000313" key="1">
    <source>
        <dbReference type="EMBL" id="MDN3706156.1"/>
    </source>
</evidence>
<sequence>MTHKIIIFVLMILLCSCKKDNEDIDENLKITSENPQPPYNQLKYKMIFPDTIQLNRPYEATIVFESDFDTILPPVQIDAISDSTKTRLITFYQFEPIKSPMKDENDLILKDSMFVLNKKFSVKNIVFKEKGTFTFCGLIFDEVMYNYYDNKGKRDSIHFTRRKQQIFKNVVVID</sequence>
<evidence type="ECO:0008006" key="3">
    <source>
        <dbReference type="Google" id="ProtNLM"/>
    </source>
</evidence>
<keyword evidence="2" id="KW-1185">Reference proteome</keyword>
<protein>
    <recommendedName>
        <fullName evidence="3">Lipoprotein</fullName>
    </recommendedName>
</protein>
<dbReference type="Proteomes" id="UP001242368">
    <property type="component" value="Unassembled WGS sequence"/>
</dbReference>
<comment type="caution">
    <text evidence="1">The sequence shown here is derived from an EMBL/GenBank/DDBJ whole genome shotgun (WGS) entry which is preliminary data.</text>
</comment>
<organism evidence="1 2">
    <name type="scientific">Paenimyroides ceti</name>
    <dbReference type="NCBI Taxonomy" id="395087"/>
    <lineage>
        <taxon>Bacteria</taxon>
        <taxon>Pseudomonadati</taxon>
        <taxon>Bacteroidota</taxon>
        <taxon>Flavobacteriia</taxon>
        <taxon>Flavobacteriales</taxon>
        <taxon>Flavobacteriaceae</taxon>
        <taxon>Paenimyroides</taxon>
    </lineage>
</organism>
<proteinExistence type="predicted"/>